<protein>
    <submittedName>
        <fullName evidence="3">Laminarinase</fullName>
    </submittedName>
</protein>
<dbReference type="AlphaFoldDB" id="A0A5C3QQH7"/>
<dbReference type="PANTHER" id="PTHR10963">
    <property type="entry name" value="GLYCOSYL HYDROLASE-RELATED"/>
    <property type="match status" value="1"/>
</dbReference>
<dbReference type="EMBL" id="ML178821">
    <property type="protein sequence ID" value="TFL02781.1"/>
    <property type="molecule type" value="Genomic_DNA"/>
</dbReference>
<dbReference type="STRING" id="1884261.A0A5C3QQH7"/>
<organism evidence="3 4">
    <name type="scientific">Pterulicium gracile</name>
    <dbReference type="NCBI Taxonomy" id="1884261"/>
    <lineage>
        <taxon>Eukaryota</taxon>
        <taxon>Fungi</taxon>
        <taxon>Dikarya</taxon>
        <taxon>Basidiomycota</taxon>
        <taxon>Agaricomycotina</taxon>
        <taxon>Agaricomycetes</taxon>
        <taxon>Agaricomycetidae</taxon>
        <taxon>Agaricales</taxon>
        <taxon>Pleurotineae</taxon>
        <taxon>Pterulaceae</taxon>
        <taxon>Pterulicium</taxon>
    </lineage>
</organism>
<dbReference type="FunFam" id="2.60.120.200:FF:000179">
    <property type="entry name" value="Unplaced genomic scaffold supercont1.19, whole genome shotgun sequence"/>
    <property type="match status" value="1"/>
</dbReference>
<dbReference type="Pfam" id="PF26113">
    <property type="entry name" value="GH16_XgeA"/>
    <property type="match status" value="1"/>
</dbReference>
<dbReference type="PROSITE" id="PS51762">
    <property type="entry name" value="GH16_2"/>
    <property type="match status" value="1"/>
</dbReference>
<name>A0A5C3QQH7_9AGAR</name>
<dbReference type="InterPro" id="IPR013320">
    <property type="entry name" value="ConA-like_dom_sf"/>
</dbReference>
<feature type="domain" description="GH16" evidence="2">
    <location>
        <begin position="57"/>
        <end position="283"/>
    </location>
</feature>
<feature type="chain" id="PRO_5022922308" evidence="1">
    <location>
        <begin position="19"/>
        <end position="314"/>
    </location>
</feature>
<feature type="signal peptide" evidence="1">
    <location>
        <begin position="1"/>
        <end position="18"/>
    </location>
</feature>
<reference evidence="3 4" key="1">
    <citation type="journal article" date="2019" name="Nat. Ecol. Evol.">
        <title>Megaphylogeny resolves global patterns of mushroom evolution.</title>
        <authorList>
            <person name="Varga T."/>
            <person name="Krizsan K."/>
            <person name="Foldi C."/>
            <person name="Dima B."/>
            <person name="Sanchez-Garcia M."/>
            <person name="Sanchez-Ramirez S."/>
            <person name="Szollosi G.J."/>
            <person name="Szarkandi J.G."/>
            <person name="Papp V."/>
            <person name="Albert L."/>
            <person name="Andreopoulos W."/>
            <person name="Angelini C."/>
            <person name="Antonin V."/>
            <person name="Barry K.W."/>
            <person name="Bougher N.L."/>
            <person name="Buchanan P."/>
            <person name="Buyck B."/>
            <person name="Bense V."/>
            <person name="Catcheside P."/>
            <person name="Chovatia M."/>
            <person name="Cooper J."/>
            <person name="Damon W."/>
            <person name="Desjardin D."/>
            <person name="Finy P."/>
            <person name="Geml J."/>
            <person name="Haridas S."/>
            <person name="Hughes K."/>
            <person name="Justo A."/>
            <person name="Karasinski D."/>
            <person name="Kautmanova I."/>
            <person name="Kiss B."/>
            <person name="Kocsube S."/>
            <person name="Kotiranta H."/>
            <person name="LaButti K.M."/>
            <person name="Lechner B.E."/>
            <person name="Liimatainen K."/>
            <person name="Lipzen A."/>
            <person name="Lukacs Z."/>
            <person name="Mihaltcheva S."/>
            <person name="Morgado L.N."/>
            <person name="Niskanen T."/>
            <person name="Noordeloos M.E."/>
            <person name="Ohm R.A."/>
            <person name="Ortiz-Santana B."/>
            <person name="Ovrebo C."/>
            <person name="Racz N."/>
            <person name="Riley R."/>
            <person name="Savchenko A."/>
            <person name="Shiryaev A."/>
            <person name="Soop K."/>
            <person name="Spirin V."/>
            <person name="Szebenyi C."/>
            <person name="Tomsovsky M."/>
            <person name="Tulloss R.E."/>
            <person name="Uehling J."/>
            <person name="Grigoriev I.V."/>
            <person name="Vagvolgyi C."/>
            <person name="Papp T."/>
            <person name="Martin F.M."/>
            <person name="Miettinen O."/>
            <person name="Hibbett D.S."/>
            <person name="Nagy L.G."/>
        </authorList>
    </citation>
    <scope>NUCLEOTIDE SEQUENCE [LARGE SCALE GENOMIC DNA]</scope>
    <source>
        <strain evidence="3 4">CBS 309.79</strain>
    </source>
</reference>
<dbReference type="InterPro" id="IPR000757">
    <property type="entry name" value="Beta-glucanase-like"/>
</dbReference>
<dbReference type="PANTHER" id="PTHR10963:SF24">
    <property type="entry name" value="GLYCOSIDASE C21B10.07-RELATED"/>
    <property type="match status" value="1"/>
</dbReference>
<dbReference type="Proteomes" id="UP000305067">
    <property type="component" value="Unassembled WGS sequence"/>
</dbReference>
<accession>A0A5C3QQH7</accession>
<evidence type="ECO:0000259" key="2">
    <source>
        <dbReference type="PROSITE" id="PS51762"/>
    </source>
</evidence>
<sequence>MLLRLLVSILPLAVQVSAGTFAQTNAHQGSGFLKAFSVEAIADPTRGRVKYVDAATADAQNLTYASGDHFVLRADYKTKLSSSGPGRSSVRLKSNKKYSKAIMIFNIRHMPVGCGTWPALWTVGSNWPSQGEIDILEGVNDRGPNQVTLHTAKGCTMPSYRDQSGTTVGTNCDAAVNNNKGCSVRSPETRSYGASFNSNGGGWYALQRATGGIRVWFWSRSASNVPSDVRNGASSINTDNWGTPLAYFPPDSCNMDDYFGDQNIIINLTFCGDWAGNDYGESGCPSTCVDYVNNNPSAFRDAYWDLQWLKIYEF</sequence>
<dbReference type="InterPro" id="IPR050546">
    <property type="entry name" value="Glycosyl_Hydrlase_16"/>
</dbReference>
<evidence type="ECO:0000256" key="1">
    <source>
        <dbReference type="SAM" id="SignalP"/>
    </source>
</evidence>
<dbReference type="GO" id="GO:0004553">
    <property type="term" value="F:hydrolase activity, hydrolyzing O-glycosyl compounds"/>
    <property type="evidence" value="ECO:0007669"/>
    <property type="project" value="InterPro"/>
</dbReference>
<keyword evidence="1" id="KW-0732">Signal</keyword>
<dbReference type="CDD" id="cd02181">
    <property type="entry name" value="GH16_fungal_Lam16A_glucanase"/>
    <property type="match status" value="1"/>
</dbReference>
<dbReference type="SUPFAM" id="SSF49899">
    <property type="entry name" value="Concanavalin A-like lectins/glucanases"/>
    <property type="match status" value="1"/>
</dbReference>
<keyword evidence="4" id="KW-1185">Reference proteome</keyword>
<dbReference type="Gene3D" id="2.60.120.200">
    <property type="match status" value="1"/>
</dbReference>
<proteinExistence type="predicted"/>
<gene>
    <name evidence="3" type="ORF">BDV98DRAFT_404069</name>
</gene>
<dbReference type="OrthoDB" id="192832at2759"/>
<dbReference type="GO" id="GO:0009251">
    <property type="term" value="P:glucan catabolic process"/>
    <property type="evidence" value="ECO:0007669"/>
    <property type="project" value="TreeGrafter"/>
</dbReference>
<evidence type="ECO:0000313" key="4">
    <source>
        <dbReference type="Proteomes" id="UP000305067"/>
    </source>
</evidence>
<evidence type="ECO:0000313" key="3">
    <source>
        <dbReference type="EMBL" id="TFL02781.1"/>
    </source>
</evidence>